<organism evidence="5 6">
    <name type="scientific">Mycena rosella</name>
    <name type="common">Pink bonnet</name>
    <name type="synonym">Agaricus rosellus</name>
    <dbReference type="NCBI Taxonomy" id="1033263"/>
    <lineage>
        <taxon>Eukaryota</taxon>
        <taxon>Fungi</taxon>
        <taxon>Dikarya</taxon>
        <taxon>Basidiomycota</taxon>
        <taxon>Agaricomycotina</taxon>
        <taxon>Agaricomycetes</taxon>
        <taxon>Agaricomycetidae</taxon>
        <taxon>Agaricales</taxon>
        <taxon>Marasmiineae</taxon>
        <taxon>Mycenaceae</taxon>
        <taxon>Mycena</taxon>
    </lineage>
</organism>
<dbReference type="GO" id="GO:0016491">
    <property type="term" value="F:oxidoreductase activity"/>
    <property type="evidence" value="ECO:0007669"/>
    <property type="project" value="UniProtKB-KW"/>
</dbReference>
<feature type="signal peptide" evidence="4">
    <location>
        <begin position="1"/>
        <end position="28"/>
    </location>
</feature>
<sequence length="256" mass="28489">MAKFQVNCLSTPLLAFLLLPRMMRTAEQYSTVPRLAVVASEVHHWATIPKTSLMGAPSSPHSAVPHTAPLITLLLPSPACCYSSVEPSRTMQSHYFLTKLLNVLFVRALDARLAPAAPLIVTSINPGLCFSELNRSMSGVQAFLAAVGLPESPDKLRGQYINQSRTEEPSDFVISAEGQKAQDRIWDELVETLDPPVLTTVRVQIETSYCPRLLLKAEYSRGISLRKFNMPFVGDFKMCRNFKHSFAYYGTYPLSH</sequence>
<name>A0AAD7CZY8_MYCRO</name>
<dbReference type="Gene3D" id="3.40.50.720">
    <property type="entry name" value="NAD(P)-binding Rossmann-like Domain"/>
    <property type="match status" value="1"/>
</dbReference>
<dbReference type="PANTHER" id="PTHR24320">
    <property type="entry name" value="RETINOL DEHYDROGENASE"/>
    <property type="match status" value="1"/>
</dbReference>
<evidence type="ECO:0000256" key="2">
    <source>
        <dbReference type="ARBA" id="ARBA00022857"/>
    </source>
</evidence>
<dbReference type="PANTHER" id="PTHR24320:SF252">
    <property type="entry name" value="DEHYDROGENASE_REDUCTASE FAMILY PROTEIN, PUTATIVE (AFU_ORTHOLOGUE AFUA_3G08550)-RELATED"/>
    <property type="match status" value="1"/>
</dbReference>
<evidence type="ECO:0000313" key="6">
    <source>
        <dbReference type="Proteomes" id="UP001221757"/>
    </source>
</evidence>
<dbReference type="AlphaFoldDB" id="A0AAD7CZY8"/>
<keyword evidence="3" id="KW-0560">Oxidoreductase</keyword>
<gene>
    <name evidence="5" type="ORF">B0H17DRAFT_1141554</name>
</gene>
<dbReference type="SUPFAM" id="SSF51735">
    <property type="entry name" value="NAD(P)-binding Rossmann-fold domains"/>
    <property type="match status" value="1"/>
</dbReference>
<reference evidence="5" key="1">
    <citation type="submission" date="2023-03" db="EMBL/GenBank/DDBJ databases">
        <title>Massive genome expansion in bonnet fungi (Mycena s.s.) driven by repeated elements and novel gene families across ecological guilds.</title>
        <authorList>
            <consortium name="Lawrence Berkeley National Laboratory"/>
            <person name="Harder C.B."/>
            <person name="Miyauchi S."/>
            <person name="Viragh M."/>
            <person name="Kuo A."/>
            <person name="Thoen E."/>
            <person name="Andreopoulos B."/>
            <person name="Lu D."/>
            <person name="Skrede I."/>
            <person name="Drula E."/>
            <person name="Henrissat B."/>
            <person name="Morin E."/>
            <person name="Kohler A."/>
            <person name="Barry K."/>
            <person name="LaButti K."/>
            <person name="Morin E."/>
            <person name="Salamov A."/>
            <person name="Lipzen A."/>
            <person name="Mereny Z."/>
            <person name="Hegedus B."/>
            <person name="Baldrian P."/>
            <person name="Stursova M."/>
            <person name="Weitz H."/>
            <person name="Taylor A."/>
            <person name="Grigoriev I.V."/>
            <person name="Nagy L.G."/>
            <person name="Martin F."/>
            <person name="Kauserud H."/>
        </authorList>
    </citation>
    <scope>NUCLEOTIDE SEQUENCE</scope>
    <source>
        <strain evidence="5">CBHHK067</strain>
    </source>
</reference>
<evidence type="ECO:0000256" key="1">
    <source>
        <dbReference type="ARBA" id="ARBA00006484"/>
    </source>
</evidence>
<keyword evidence="6" id="KW-1185">Reference proteome</keyword>
<keyword evidence="4" id="KW-0732">Signal</keyword>
<evidence type="ECO:0000313" key="5">
    <source>
        <dbReference type="EMBL" id="KAJ7671218.1"/>
    </source>
</evidence>
<comment type="caution">
    <text evidence="5">The sequence shown here is derived from an EMBL/GenBank/DDBJ whole genome shotgun (WGS) entry which is preliminary data.</text>
</comment>
<dbReference type="EMBL" id="JARKIE010000174">
    <property type="protein sequence ID" value="KAJ7671218.1"/>
    <property type="molecule type" value="Genomic_DNA"/>
</dbReference>
<protein>
    <submittedName>
        <fullName evidence="5">Uncharacterized protein</fullName>
    </submittedName>
</protein>
<comment type="similarity">
    <text evidence="1">Belongs to the short-chain dehydrogenases/reductases (SDR) family.</text>
</comment>
<accession>A0AAD7CZY8</accession>
<keyword evidence="2" id="KW-0521">NADP</keyword>
<dbReference type="Proteomes" id="UP001221757">
    <property type="component" value="Unassembled WGS sequence"/>
</dbReference>
<proteinExistence type="inferred from homology"/>
<feature type="chain" id="PRO_5042182068" evidence="4">
    <location>
        <begin position="29"/>
        <end position="256"/>
    </location>
</feature>
<evidence type="ECO:0000256" key="3">
    <source>
        <dbReference type="ARBA" id="ARBA00023002"/>
    </source>
</evidence>
<evidence type="ECO:0000256" key="4">
    <source>
        <dbReference type="SAM" id="SignalP"/>
    </source>
</evidence>
<dbReference type="InterPro" id="IPR036291">
    <property type="entry name" value="NAD(P)-bd_dom_sf"/>
</dbReference>